<sequence>VLARHAGKASGSRFWFWALRNAQPWMARRAVLHAGVVVATVVCAARREAGAARGRDAYL</sequence>
<organism evidence="1 2">
    <name type="scientific">Trifolium medium</name>
    <dbReference type="NCBI Taxonomy" id="97028"/>
    <lineage>
        <taxon>Eukaryota</taxon>
        <taxon>Viridiplantae</taxon>
        <taxon>Streptophyta</taxon>
        <taxon>Embryophyta</taxon>
        <taxon>Tracheophyta</taxon>
        <taxon>Spermatophyta</taxon>
        <taxon>Magnoliopsida</taxon>
        <taxon>eudicotyledons</taxon>
        <taxon>Gunneridae</taxon>
        <taxon>Pentapetalae</taxon>
        <taxon>rosids</taxon>
        <taxon>fabids</taxon>
        <taxon>Fabales</taxon>
        <taxon>Fabaceae</taxon>
        <taxon>Papilionoideae</taxon>
        <taxon>50 kb inversion clade</taxon>
        <taxon>NPAAA clade</taxon>
        <taxon>Hologalegina</taxon>
        <taxon>IRL clade</taxon>
        <taxon>Trifolieae</taxon>
        <taxon>Trifolium</taxon>
    </lineage>
</organism>
<dbReference type="Proteomes" id="UP000265520">
    <property type="component" value="Unassembled WGS sequence"/>
</dbReference>
<keyword evidence="2" id="KW-1185">Reference proteome</keyword>
<proteinExistence type="predicted"/>
<evidence type="ECO:0000313" key="2">
    <source>
        <dbReference type="Proteomes" id="UP000265520"/>
    </source>
</evidence>
<evidence type="ECO:0000313" key="1">
    <source>
        <dbReference type="EMBL" id="MCI54559.1"/>
    </source>
</evidence>
<name>A0A392T0N8_9FABA</name>
<feature type="non-terminal residue" evidence="1">
    <location>
        <position position="1"/>
    </location>
</feature>
<comment type="caution">
    <text evidence="1">The sequence shown here is derived from an EMBL/GenBank/DDBJ whole genome shotgun (WGS) entry which is preliminary data.</text>
</comment>
<reference evidence="1 2" key="1">
    <citation type="journal article" date="2018" name="Front. Plant Sci.">
        <title>Red Clover (Trifolium pratense) and Zigzag Clover (T. medium) - A Picture of Genomic Similarities and Differences.</title>
        <authorList>
            <person name="Dluhosova J."/>
            <person name="Istvanek J."/>
            <person name="Nedelnik J."/>
            <person name="Repkova J."/>
        </authorList>
    </citation>
    <scope>NUCLEOTIDE SEQUENCE [LARGE SCALE GENOMIC DNA]</scope>
    <source>
        <strain evidence="2">cv. 10/8</strain>
        <tissue evidence="1">Leaf</tissue>
    </source>
</reference>
<dbReference type="AlphaFoldDB" id="A0A392T0N8"/>
<accession>A0A392T0N8</accession>
<protein>
    <submittedName>
        <fullName evidence="1">Uncharacterized protein</fullName>
    </submittedName>
</protein>
<dbReference type="EMBL" id="LXQA010481222">
    <property type="protein sequence ID" value="MCI54559.1"/>
    <property type="molecule type" value="Genomic_DNA"/>
</dbReference>